<gene>
    <name evidence="2" type="ORF">EG352_07915</name>
</gene>
<name>A0AAD1DV18_CHRID</name>
<organism evidence="2 3">
    <name type="scientific">Chryseobacterium indologenes</name>
    <name type="common">Flavobacterium indologenes</name>
    <dbReference type="NCBI Taxonomy" id="253"/>
    <lineage>
        <taxon>Bacteria</taxon>
        <taxon>Pseudomonadati</taxon>
        <taxon>Bacteroidota</taxon>
        <taxon>Flavobacteriia</taxon>
        <taxon>Flavobacteriales</taxon>
        <taxon>Weeksellaceae</taxon>
        <taxon>Chryseobacterium group</taxon>
        <taxon>Chryseobacterium</taxon>
    </lineage>
</organism>
<evidence type="ECO:0000313" key="3">
    <source>
        <dbReference type="Proteomes" id="UP000269015"/>
    </source>
</evidence>
<feature type="transmembrane region" description="Helical" evidence="1">
    <location>
        <begin position="5"/>
        <end position="26"/>
    </location>
</feature>
<evidence type="ECO:0000256" key="1">
    <source>
        <dbReference type="SAM" id="Phobius"/>
    </source>
</evidence>
<protein>
    <submittedName>
        <fullName evidence="2">Lmo0937 family membrane protein</fullName>
    </submittedName>
</protein>
<proteinExistence type="predicted"/>
<feature type="transmembrane region" description="Helical" evidence="1">
    <location>
        <begin position="32"/>
        <end position="50"/>
    </location>
</feature>
<evidence type="ECO:0000313" key="2">
    <source>
        <dbReference type="EMBL" id="AZB17699.1"/>
    </source>
</evidence>
<keyword evidence="1" id="KW-1133">Transmembrane helix</keyword>
<dbReference type="InterPro" id="IPR043727">
    <property type="entry name" value="Lmo0937-like"/>
</dbReference>
<dbReference type="RefSeq" id="WP_027374189.1">
    <property type="nucleotide sequence ID" value="NZ_CP033828.1"/>
</dbReference>
<dbReference type="Pfam" id="PF18919">
    <property type="entry name" value="DUF5670"/>
    <property type="match status" value="1"/>
</dbReference>
<keyword evidence="1" id="KW-0472">Membrane</keyword>
<dbReference type="AlphaFoldDB" id="A0AAD1DV18"/>
<dbReference type="GeneID" id="56898341"/>
<dbReference type="Proteomes" id="UP000269015">
    <property type="component" value="Chromosome"/>
</dbReference>
<dbReference type="NCBIfam" id="NF033488">
    <property type="entry name" value="lmo0937_fam_TM"/>
    <property type="match status" value="1"/>
</dbReference>
<dbReference type="EMBL" id="CP033930">
    <property type="protein sequence ID" value="AZB17699.1"/>
    <property type="molecule type" value="Genomic_DNA"/>
</dbReference>
<accession>A0AAD1DV18</accession>
<sequence>MRSILWLIAVICIITWLLGILGIIPGMDTGNLVHTLLVIAIIVIVINLLTGRKPLN</sequence>
<keyword evidence="1" id="KW-0812">Transmembrane</keyword>
<reference evidence="2 3" key="1">
    <citation type="submission" date="2018-11" db="EMBL/GenBank/DDBJ databases">
        <title>Proposal to divide the Flavobacteriaceae and reorganize its genera based on Amino Acid Identity values calculated from whole genome sequences.</title>
        <authorList>
            <person name="Nicholson A.C."/>
            <person name="Gulvik C.A."/>
            <person name="Whitney A.M."/>
            <person name="Humrighouse B.W."/>
            <person name="Bell M."/>
            <person name="Holmes B."/>
            <person name="Steigerwalt A.G."/>
            <person name="Villarma A."/>
            <person name="Sheth M."/>
            <person name="Batra D."/>
            <person name="Pryor J."/>
            <person name="Bernardet J.-F."/>
            <person name="Hugo C."/>
            <person name="Kampfer P."/>
            <person name="Newman J."/>
            <person name="McQuiston J.R."/>
        </authorList>
    </citation>
    <scope>NUCLEOTIDE SEQUENCE [LARGE SCALE GENOMIC DNA]</scope>
    <source>
        <strain evidence="2 3">H5559</strain>
    </source>
</reference>